<dbReference type="InterPro" id="IPR013105">
    <property type="entry name" value="TPR_2"/>
</dbReference>
<dbReference type="eggNOG" id="COG0457">
    <property type="taxonomic scope" value="Bacteria"/>
</dbReference>
<dbReference type="SMART" id="SM00028">
    <property type="entry name" value="TPR"/>
    <property type="match status" value="8"/>
</dbReference>
<feature type="repeat" description="TPR" evidence="3">
    <location>
        <begin position="132"/>
        <end position="165"/>
    </location>
</feature>
<name>L8JTV0_9BACT</name>
<dbReference type="InterPro" id="IPR019734">
    <property type="entry name" value="TPR_rpt"/>
</dbReference>
<comment type="caution">
    <text evidence="4">The sequence shown here is derived from an EMBL/GenBank/DDBJ whole genome shotgun (WGS) entry which is preliminary data.</text>
</comment>
<evidence type="ECO:0000256" key="1">
    <source>
        <dbReference type="ARBA" id="ARBA00022737"/>
    </source>
</evidence>
<dbReference type="PANTHER" id="PTHR44858">
    <property type="entry name" value="TETRATRICOPEPTIDE REPEAT PROTEIN 6"/>
    <property type="match status" value="1"/>
</dbReference>
<dbReference type="Gene3D" id="1.25.40.10">
    <property type="entry name" value="Tetratricopeptide repeat domain"/>
    <property type="match status" value="3"/>
</dbReference>
<dbReference type="STRING" id="1237149.C900_01582"/>
<evidence type="ECO:0000256" key="2">
    <source>
        <dbReference type="ARBA" id="ARBA00022803"/>
    </source>
</evidence>
<protein>
    <submittedName>
        <fullName evidence="4">TPR repeat protein</fullName>
    </submittedName>
</protein>
<dbReference type="AlphaFoldDB" id="L8JTV0"/>
<reference evidence="4 5" key="1">
    <citation type="submission" date="2012-12" db="EMBL/GenBank/DDBJ databases">
        <title>Genome assembly of Fulvivirga imtechensis AK7.</title>
        <authorList>
            <person name="Nupur N."/>
            <person name="Khatri I."/>
            <person name="Kumar R."/>
            <person name="Subramanian S."/>
            <person name="Pinnaka A."/>
        </authorList>
    </citation>
    <scope>NUCLEOTIDE SEQUENCE [LARGE SCALE GENOMIC DNA]</scope>
    <source>
        <strain evidence="4 5">AK7</strain>
    </source>
</reference>
<feature type="repeat" description="TPR" evidence="3">
    <location>
        <begin position="234"/>
        <end position="267"/>
    </location>
</feature>
<dbReference type="SUPFAM" id="SSF48452">
    <property type="entry name" value="TPR-like"/>
    <property type="match status" value="1"/>
</dbReference>
<dbReference type="EMBL" id="AMZN01000023">
    <property type="protein sequence ID" value="ELR72426.1"/>
    <property type="molecule type" value="Genomic_DNA"/>
</dbReference>
<dbReference type="InterPro" id="IPR050498">
    <property type="entry name" value="Ycf3"/>
</dbReference>
<dbReference type="PANTHER" id="PTHR44858:SF1">
    <property type="entry name" value="UDP-N-ACETYLGLUCOSAMINE--PEPTIDE N-ACETYLGLUCOSAMINYLTRANSFERASE SPINDLY-RELATED"/>
    <property type="match status" value="1"/>
</dbReference>
<evidence type="ECO:0000313" key="5">
    <source>
        <dbReference type="Proteomes" id="UP000011135"/>
    </source>
</evidence>
<dbReference type="Pfam" id="PF13174">
    <property type="entry name" value="TPR_6"/>
    <property type="match status" value="1"/>
</dbReference>
<dbReference type="PROSITE" id="PS50293">
    <property type="entry name" value="TPR_REGION"/>
    <property type="match status" value="1"/>
</dbReference>
<dbReference type="Pfam" id="PF00515">
    <property type="entry name" value="TPR_1"/>
    <property type="match status" value="1"/>
</dbReference>
<dbReference type="Proteomes" id="UP000011135">
    <property type="component" value="Unassembled WGS sequence"/>
</dbReference>
<organism evidence="4 5">
    <name type="scientific">Fulvivirga imtechensis AK7</name>
    <dbReference type="NCBI Taxonomy" id="1237149"/>
    <lineage>
        <taxon>Bacteria</taxon>
        <taxon>Pseudomonadati</taxon>
        <taxon>Bacteroidota</taxon>
        <taxon>Cytophagia</taxon>
        <taxon>Cytophagales</taxon>
        <taxon>Fulvivirgaceae</taxon>
        <taxon>Fulvivirga</taxon>
    </lineage>
</organism>
<proteinExistence type="predicted"/>
<dbReference type="PROSITE" id="PS50005">
    <property type="entry name" value="TPR"/>
    <property type="match status" value="4"/>
</dbReference>
<gene>
    <name evidence="4" type="ORF">C900_01582</name>
</gene>
<dbReference type="InterPro" id="IPR011990">
    <property type="entry name" value="TPR-like_helical_dom_sf"/>
</dbReference>
<sequence>MSQTVLVKRLLLLLFSCFLYISSLAQSSIEKLFNRGYHYISVDREQAINYLTQCIEKDSTFTKAFFHRGICFFKNGDYNNALEDFKTAYRLNPENNVIWMYQGFTYRNMGQMEKALSSFSNYISLHPQDTSAYSYILRGKMKYELGDFTGAVEDYDMALRLKPFEEKYEYYRFVALYNSEKYPQALKAANRLTRINPDFYGYYFYKGNVFSKMNQPDSAIFMYNIAIIKNYNNSDSYFYRAQAYQQKREYTKALEDYATAIMLNNDDGSYYSMRGNCRYEMNDKAGACADWEEAGGLGYYEDFDKVKKVCE</sequence>
<keyword evidence="2 3" id="KW-0802">TPR repeat</keyword>
<dbReference type="OrthoDB" id="965869at2"/>
<keyword evidence="5" id="KW-1185">Reference proteome</keyword>
<dbReference type="Pfam" id="PF07719">
    <property type="entry name" value="TPR_2"/>
    <property type="match status" value="1"/>
</dbReference>
<evidence type="ECO:0000256" key="3">
    <source>
        <dbReference type="PROSITE-ProRule" id="PRU00339"/>
    </source>
</evidence>
<feature type="repeat" description="TPR" evidence="3">
    <location>
        <begin position="96"/>
        <end position="129"/>
    </location>
</feature>
<feature type="repeat" description="TPR" evidence="3">
    <location>
        <begin position="62"/>
        <end position="95"/>
    </location>
</feature>
<evidence type="ECO:0000313" key="4">
    <source>
        <dbReference type="EMBL" id="ELR72426.1"/>
    </source>
</evidence>
<accession>L8JTV0</accession>
<keyword evidence="1" id="KW-0677">Repeat</keyword>